<feature type="transmembrane region" description="Helical" evidence="6">
    <location>
        <begin position="298"/>
        <end position="319"/>
    </location>
</feature>
<dbReference type="EMBL" id="OC914936">
    <property type="protein sequence ID" value="CAD7637643.1"/>
    <property type="molecule type" value="Genomic_DNA"/>
</dbReference>
<dbReference type="OrthoDB" id="410267at2759"/>
<dbReference type="Pfam" id="PF07690">
    <property type="entry name" value="MFS_1"/>
    <property type="match status" value="1"/>
</dbReference>
<dbReference type="Gene3D" id="1.20.1250.20">
    <property type="entry name" value="MFS general substrate transporter like domains"/>
    <property type="match status" value="1"/>
</dbReference>
<evidence type="ECO:0000256" key="2">
    <source>
        <dbReference type="ARBA" id="ARBA00022448"/>
    </source>
</evidence>
<dbReference type="EMBL" id="CAJPVJ010000111">
    <property type="protein sequence ID" value="CAG2161080.1"/>
    <property type="molecule type" value="Genomic_DNA"/>
</dbReference>
<feature type="transmembrane region" description="Helical" evidence="6">
    <location>
        <begin position="140"/>
        <end position="163"/>
    </location>
</feature>
<feature type="transmembrane region" description="Helical" evidence="6">
    <location>
        <begin position="264"/>
        <end position="286"/>
    </location>
</feature>
<dbReference type="PANTHER" id="PTHR43385">
    <property type="entry name" value="RIBOFLAVIN TRANSPORTER RIBJ"/>
    <property type="match status" value="1"/>
</dbReference>
<evidence type="ECO:0000256" key="6">
    <source>
        <dbReference type="SAM" id="Phobius"/>
    </source>
</evidence>
<feature type="transmembrane region" description="Helical" evidence="6">
    <location>
        <begin position="331"/>
        <end position="351"/>
    </location>
</feature>
<protein>
    <submittedName>
        <fullName evidence="7">Uncharacterized protein</fullName>
    </submittedName>
</protein>
<keyword evidence="5 6" id="KW-0472">Membrane</keyword>
<feature type="transmembrane region" description="Helical" evidence="6">
    <location>
        <begin position="80"/>
        <end position="99"/>
    </location>
</feature>
<proteinExistence type="predicted"/>
<dbReference type="InterPro" id="IPR011701">
    <property type="entry name" value="MFS"/>
</dbReference>
<feature type="transmembrane region" description="Helical" evidence="6">
    <location>
        <begin position="189"/>
        <end position="209"/>
    </location>
</feature>
<dbReference type="InterPro" id="IPR052983">
    <property type="entry name" value="MFS_Riboflavin_Transporter"/>
</dbReference>
<dbReference type="Proteomes" id="UP000728032">
    <property type="component" value="Unassembled WGS sequence"/>
</dbReference>
<feature type="transmembrane region" description="Helical" evidence="6">
    <location>
        <begin position="105"/>
        <end position="128"/>
    </location>
</feature>
<feature type="transmembrane region" description="Helical" evidence="6">
    <location>
        <begin position="357"/>
        <end position="376"/>
    </location>
</feature>
<keyword evidence="2" id="KW-0813">Transport</keyword>
<dbReference type="SUPFAM" id="SSF103473">
    <property type="entry name" value="MFS general substrate transporter"/>
    <property type="match status" value="1"/>
</dbReference>
<evidence type="ECO:0000256" key="1">
    <source>
        <dbReference type="ARBA" id="ARBA00004141"/>
    </source>
</evidence>
<evidence type="ECO:0000256" key="5">
    <source>
        <dbReference type="ARBA" id="ARBA00023136"/>
    </source>
</evidence>
<dbReference type="InterPro" id="IPR036259">
    <property type="entry name" value="MFS_trans_sf"/>
</dbReference>
<evidence type="ECO:0000313" key="8">
    <source>
        <dbReference type="Proteomes" id="UP000728032"/>
    </source>
</evidence>
<gene>
    <name evidence="7" type="ORF">ONB1V03_LOCUS936</name>
</gene>
<sequence>MALRVKQLSTLVGSCVLHLMVGSGNTLANLNTYMTSYLRQKASRDANFGESVWYTPVGVTAFTLFTIISGFIVNKMGTRVTCLLAAVVFSGSMALTSLALDNSFIMVLMSYALMAQIGNGLIYSSVIVNCIKWFPNNKGLVAGVITGINAFSSFIFTQIQTFYLNPNNVKPNSDGYFDETEMLSKVPKLFNLLSGIYAVMGLIGVCLIFDSEEPRPNHTVQTDPNDNPISTSMNFDDNEILVTTTTHSVFQTQYSIRHAINTRFFTMLWFTFAFSTQSVYFINSMIKAFGQSYINDDHYLSVILAFSFVANGIGGVFWGKVLDLLKFRDTIIVINGILATSTFSLIISSFFCQKLFFAIWDFVLFFAGVGVFASYLPEVVRKFGDTNAITIYGLIHTGPVSTK</sequence>
<reference evidence="7" key="1">
    <citation type="submission" date="2020-11" db="EMBL/GenBank/DDBJ databases">
        <authorList>
            <person name="Tran Van P."/>
        </authorList>
    </citation>
    <scope>NUCLEOTIDE SEQUENCE</scope>
</reference>
<keyword evidence="4 6" id="KW-1133">Transmembrane helix</keyword>
<evidence type="ECO:0000256" key="3">
    <source>
        <dbReference type="ARBA" id="ARBA00022692"/>
    </source>
</evidence>
<dbReference type="GO" id="GO:0016020">
    <property type="term" value="C:membrane"/>
    <property type="evidence" value="ECO:0007669"/>
    <property type="project" value="UniProtKB-SubCell"/>
</dbReference>
<feature type="transmembrane region" description="Helical" evidence="6">
    <location>
        <begin position="52"/>
        <end position="73"/>
    </location>
</feature>
<dbReference type="GO" id="GO:0022857">
    <property type="term" value="F:transmembrane transporter activity"/>
    <property type="evidence" value="ECO:0007669"/>
    <property type="project" value="InterPro"/>
</dbReference>
<name>A0A7R9L9P6_9ACAR</name>
<keyword evidence="3 6" id="KW-0812">Transmembrane</keyword>
<dbReference type="PANTHER" id="PTHR43385:SF1">
    <property type="entry name" value="RIBOFLAVIN TRANSPORTER RIBJ"/>
    <property type="match status" value="1"/>
</dbReference>
<keyword evidence="8" id="KW-1185">Reference proteome</keyword>
<accession>A0A7R9L9P6</accession>
<organism evidence="7">
    <name type="scientific">Oppiella nova</name>
    <dbReference type="NCBI Taxonomy" id="334625"/>
    <lineage>
        <taxon>Eukaryota</taxon>
        <taxon>Metazoa</taxon>
        <taxon>Ecdysozoa</taxon>
        <taxon>Arthropoda</taxon>
        <taxon>Chelicerata</taxon>
        <taxon>Arachnida</taxon>
        <taxon>Acari</taxon>
        <taxon>Acariformes</taxon>
        <taxon>Sarcoptiformes</taxon>
        <taxon>Oribatida</taxon>
        <taxon>Brachypylina</taxon>
        <taxon>Oppioidea</taxon>
        <taxon>Oppiidae</taxon>
        <taxon>Oppiella</taxon>
    </lineage>
</organism>
<evidence type="ECO:0000256" key="4">
    <source>
        <dbReference type="ARBA" id="ARBA00022989"/>
    </source>
</evidence>
<dbReference type="AlphaFoldDB" id="A0A7R9L9P6"/>
<evidence type="ECO:0000313" key="7">
    <source>
        <dbReference type="EMBL" id="CAD7637643.1"/>
    </source>
</evidence>
<comment type="subcellular location">
    <subcellularLocation>
        <location evidence="1">Membrane</location>
        <topology evidence="1">Multi-pass membrane protein</topology>
    </subcellularLocation>
</comment>